<gene>
    <name evidence="1" type="ORF">BVC80_1313g6</name>
</gene>
<dbReference type="AlphaFoldDB" id="A0A200QYY9"/>
<reference evidence="1 2" key="1">
    <citation type="journal article" date="2017" name="Mol. Plant">
        <title>The Genome of Medicinal Plant Macleaya cordata Provides New Insights into Benzylisoquinoline Alkaloids Metabolism.</title>
        <authorList>
            <person name="Liu X."/>
            <person name="Liu Y."/>
            <person name="Huang P."/>
            <person name="Ma Y."/>
            <person name="Qing Z."/>
            <person name="Tang Q."/>
            <person name="Cao H."/>
            <person name="Cheng P."/>
            <person name="Zheng Y."/>
            <person name="Yuan Z."/>
            <person name="Zhou Y."/>
            <person name="Liu J."/>
            <person name="Tang Z."/>
            <person name="Zhuo Y."/>
            <person name="Zhang Y."/>
            <person name="Yu L."/>
            <person name="Huang J."/>
            <person name="Yang P."/>
            <person name="Peng Q."/>
            <person name="Zhang J."/>
            <person name="Jiang W."/>
            <person name="Zhang Z."/>
            <person name="Lin K."/>
            <person name="Ro D.K."/>
            <person name="Chen X."/>
            <person name="Xiong X."/>
            <person name="Shang Y."/>
            <person name="Huang S."/>
            <person name="Zeng J."/>
        </authorList>
    </citation>
    <scope>NUCLEOTIDE SEQUENCE [LARGE SCALE GENOMIC DNA]</scope>
    <source>
        <strain evidence="2">cv. BLH2017</strain>
        <tissue evidence="1">Root</tissue>
    </source>
</reference>
<sequence>MRKSRVKTLPDGIWEMQQLRKLYLGGFPRLSNPKNSLTDNCLTSNCRQNLSIIHINGSDNQLGDHLYTELNSRLRKAKFSNYKKQKSPKKIWIVQVLDTRELNTVRFNLEKDAMGRLSRVVIDKCSPDLIKSIRDKTHRSDIEFVVNKLCGLQEGSSSSVENNRTNQIGSPLADINGDFLFFLSF</sequence>
<evidence type="ECO:0000313" key="2">
    <source>
        <dbReference type="Proteomes" id="UP000195402"/>
    </source>
</evidence>
<dbReference type="EMBL" id="MVGT01000743">
    <property type="protein sequence ID" value="OVA15620.1"/>
    <property type="molecule type" value="Genomic_DNA"/>
</dbReference>
<dbReference type="InParanoid" id="A0A200QYY9"/>
<comment type="caution">
    <text evidence="1">The sequence shown here is derived from an EMBL/GenBank/DDBJ whole genome shotgun (WGS) entry which is preliminary data.</text>
</comment>
<organism evidence="1 2">
    <name type="scientific">Macleaya cordata</name>
    <name type="common">Five-seeded plume-poppy</name>
    <name type="synonym">Bocconia cordata</name>
    <dbReference type="NCBI Taxonomy" id="56857"/>
    <lineage>
        <taxon>Eukaryota</taxon>
        <taxon>Viridiplantae</taxon>
        <taxon>Streptophyta</taxon>
        <taxon>Embryophyta</taxon>
        <taxon>Tracheophyta</taxon>
        <taxon>Spermatophyta</taxon>
        <taxon>Magnoliopsida</taxon>
        <taxon>Ranunculales</taxon>
        <taxon>Papaveraceae</taxon>
        <taxon>Papaveroideae</taxon>
        <taxon>Macleaya</taxon>
    </lineage>
</organism>
<protein>
    <submittedName>
        <fullName evidence="1">Uncharacterized protein</fullName>
    </submittedName>
</protein>
<proteinExistence type="predicted"/>
<keyword evidence="2" id="KW-1185">Reference proteome</keyword>
<dbReference type="Proteomes" id="UP000195402">
    <property type="component" value="Unassembled WGS sequence"/>
</dbReference>
<accession>A0A200QYY9</accession>
<name>A0A200QYY9_MACCD</name>
<evidence type="ECO:0000313" key="1">
    <source>
        <dbReference type="EMBL" id="OVA15620.1"/>
    </source>
</evidence>